<keyword evidence="4" id="KW-1185">Reference proteome</keyword>
<comment type="caution">
    <text evidence="3">The sequence shown here is derived from an EMBL/GenBank/DDBJ whole genome shotgun (WGS) entry which is preliminary data.</text>
</comment>
<dbReference type="GO" id="GO:0003723">
    <property type="term" value="F:RNA binding"/>
    <property type="evidence" value="ECO:0007669"/>
    <property type="project" value="InterPro"/>
</dbReference>
<gene>
    <name evidence="3" type="ORF">BGZ97_010102</name>
</gene>
<feature type="compositionally biased region" description="Low complexity" evidence="1">
    <location>
        <begin position="1"/>
        <end position="13"/>
    </location>
</feature>
<accession>A0A9P6R6G1</accession>
<feature type="compositionally biased region" description="Basic and acidic residues" evidence="1">
    <location>
        <begin position="539"/>
        <end position="553"/>
    </location>
</feature>
<feature type="domain" description="YTH" evidence="2">
    <location>
        <begin position="120"/>
        <end position="220"/>
    </location>
</feature>
<sequence length="651" mass="70772">MPNTTTTSSTASSPVIDPPPTTDPNLASELKDPVATTKIKLEPEDAPSLPQVAKASSPEVVVKQEPLCSDDATKILREASQPVSAITRTTTTTSEQGLPGQIEAEVGAQDPHYFVIRVSDEVDFNDARKNPTSQVFLIFTVFMSSEFCGIAKMASEMMWVGERTIFDKSALRQKFKLQWVACSRVSYDAVKELTHEPVYKIIRKNGHELTQDMGGAIHKLLVENQPEEEPQPALASQEADNSVLDISTTSFSQEMLMGKSIDDQESSTLLLDSIFRDTSDMDVDVSKLATINSNDNHKDDDEYEVDYGDDSSSMDLDSNPNADVALIELPSPKATPRHNPYARKRSISADENVDLSMELELAHEEREQLARGRSLEPSYLERVDEKTDGKEDQEIEEKEEELGEEDEEMELGADLIHQDAPPVSTQSPMKHPLVAFETSIAPSASTTALSPSTQEIALPESIPAPTSKEPITSHPYVADHLHHIITNHRHTVDQGNEPNYQRDRFHNAPTDPRLSGSRSASSSVVPQKRLYDETSGSLEDDKSGILREGEFKDLPASVFPLADDDDDGMGGQFAPLPQAGNPSAAAGASSSAAVGVSSSSATPGGPSSSTSTVPSADPQSQITSITLVPAGLSKSRRKKMRKEAFSKPLDF</sequence>
<dbReference type="InterPro" id="IPR007275">
    <property type="entry name" value="YTH_domain"/>
</dbReference>
<proteinExistence type="predicted"/>
<evidence type="ECO:0000259" key="2">
    <source>
        <dbReference type="Pfam" id="PF04146"/>
    </source>
</evidence>
<dbReference type="Proteomes" id="UP000823405">
    <property type="component" value="Unassembled WGS sequence"/>
</dbReference>
<reference evidence="3" key="1">
    <citation type="journal article" date="2020" name="Fungal Divers.">
        <title>Resolving the Mortierellaceae phylogeny through synthesis of multi-gene phylogenetics and phylogenomics.</title>
        <authorList>
            <person name="Vandepol N."/>
            <person name="Liber J."/>
            <person name="Desiro A."/>
            <person name="Na H."/>
            <person name="Kennedy M."/>
            <person name="Barry K."/>
            <person name="Grigoriev I.V."/>
            <person name="Miller A.N."/>
            <person name="O'Donnell K."/>
            <person name="Stajich J.E."/>
            <person name="Bonito G."/>
        </authorList>
    </citation>
    <scope>NUCLEOTIDE SEQUENCE</scope>
    <source>
        <strain evidence="3">NVP60</strain>
    </source>
</reference>
<protein>
    <recommendedName>
        <fullName evidence="2">YTH domain-containing protein</fullName>
    </recommendedName>
</protein>
<feature type="compositionally biased region" description="Acidic residues" evidence="1">
    <location>
        <begin position="393"/>
        <end position="408"/>
    </location>
</feature>
<dbReference type="OrthoDB" id="306690at2759"/>
<dbReference type="EMBL" id="JAAAIN010000508">
    <property type="protein sequence ID" value="KAG0313507.1"/>
    <property type="molecule type" value="Genomic_DNA"/>
</dbReference>
<feature type="compositionally biased region" description="Basic and acidic residues" evidence="1">
    <location>
        <begin position="642"/>
        <end position="651"/>
    </location>
</feature>
<dbReference type="Gene3D" id="3.10.590.10">
    <property type="entry name" value="ph1033 like domains"/>
    <property type="match status" value="1"/>
</dbReference>
<feature type="compositionally biased region" description="Polar residues" evidence="1">
    <location>
        <begin position="617"/>
        <end position="626"/>
    </location>
</feature>
<evidence type="ECO:0000313" key="3">
    <source>
        <dbReference type="EMBL" id="KAG0313507.1"/>
    </source>
</evidence>
<dbReference type="Pfam" id="PF04146">
    <property type="entry name" value="YTH"/>
    <property type="match status" value="1"/>
</dbReference>
<evidence type="ECO:0000313" key="4">
    <source>
        <dbReference type="Proteomes" id="UP000823405"/>
    </source>
</evidence>
<name>A0A9P6R6G1_9FUNG</name>
<feature type="compositionally biased region" description="Basic and acidic residues" evidence="1">
    <location>
        <begin position="366"/>
        <end position="392"/>
    </location>
</feature>
<feature type="region of interest" description="Disordered" evidence="1">
    <location>
        <begin position="1"/>
        <end position="30"/>
    </location>
</feature>
<feature type="region of interest" description="Disordered" evidence="1">
    <location>
        <begin position="366"/>
        <end position="408"/>
    </location>
</feature>
<feature type="region of interest" description="Disordered" evidence="1">
    <location>
        <begin position="485"/>
        <end position="651"/>
    </location>
</feature>
<dbReference type="AlphaFoldDB" id="A0A9P6R6G1"/>
<organism evidence="3 4">
    <name type="scientific">Linnemannia gamsii</name>
    <dbReference type="NCBI Taxonomy" id="64522"/>
    <lineage>
        <taxon>Eukaryota</taxon>
        <taxon>Fungi</taxon>
        <taxon>Fungi incertae sedis</taxon>
        <taxon>Mucoromycota</taxon>
        <taxon>Mortierellomycotina</taxon>
        <taxon>Mortierellomycetes</taxon>
        <taxon>Mortierellales</taxon>
        <taxon>Mortierellaceae</taxon>
        <taxon>Linnemannia</taxon>
    </lineage>
</organism>
<feature type="region of interest" description="Disordered" evidence="1">
    <location>
        <begin position="292"/>
        <end position="320"/>
    </location>
</feature>
<feature type="compositionally biased region" description="Low complexity" evidence="1">
    <location>
        <begin position="582"/>
        <end position="616"/>
    </location>
</feature>
<evidence type="ECO:0000256" key="1">
    <source>
        <dbReference type="SAM" id="MobiDB-lite"/>
    </source>
</evidence>